<feature type="transmembrane region" description="Helical" evidence="9">
    <location>
        <begin position="1162"/>
        <end position="1185"/>
    </location>
</feature>
<feature type="domain" description="ABC transporter" evidence="10">
    <location>
        <begin position="5"/>
        <end position="271"/>
    </location>
</feature>
<dbReference type="PROSITE" id="PS00211">
    <property type="entry name" value="ABC_TRANSPORTER_1"/>
    <property type="match status" value="2"/>
</dbReference>
<evidence type="ECO:0000256" key="9">
    <source>
        <dbReference type="SAM" id="Phobius"/>
    </source>
</evidence>
<dbReference type="PANTHER" id="PTHR48041">
    <property type="entry name" value="ABC TRANSPORTER G FAMILY MEMBER 28"/>
    <property type="match status" value="1"/>
</dbReference>
<keyword evidence="7 9" id="KW-1133">Transmembrane helix</keyword>
<comment type="similarity">
    <text evidence="2">Belongs to the ABC transporter superfamily. ABCG family. Eye pigment precursor importer (TC 3.A.1.204) subfamily.</text>
</comment>
<evidence type="ECO:0000313" key="12">
    <source>
        <dbReference type="Proteomes" id="UP000887458"/>
    </source>
</evidence>
<feature type="transmembrane region" description="Helical" evidence="9">
    <location>
        <begin position="464"/>
        <end position="489"/>
    </location>
</feature>
<evidence type="ECO:0000256" key="8">
    <source>
        <dbReference type="ARBA" id="ARBA00023136"/>
    </source>
</evidence>
<comment type="caution">
    <text evidence="11">The sequence shown here is derived from an EMBL/GenBank/DDBJ whole genome shotgun (WGS) entry which is preliminary data.</text>
</comment>
<feature type="transmembrane region" description="Helical" evidence="9">
    <location>
        <begin position="361"/>
        <end position="379"/>
    </location>
</feature>
<feature type="transmembrane region" description="Helical" evidence="9">
    <location>
        <begin position="1130"/>
        <end position="1150"/>
    </location>
</feature>
<keyword evidence="3" id="KW-0813">Transport</keyword>
<dbReference type="EMBL" id="NJHN03000071">
    <property type="protein sequence ID" value="KAH9417886.1"/>
    <property type="molecule type" value="Genomic_DNA"/>
</dbReference>
<feature type="transmembrane region" description="Helical" evidence="9">
    <location>
        <begin position="620"/>
        <end position="641"/>
    </location>
</feature>
<dbReference type="InterPro" id="IPR003593">
    <property type="entry name" value="AAA+_ATPase"/>
</dbReference>
<keyword evidence="4 9" id="KW-0812">Transmembrane</keyword>
<feature type="transmembrane region" description="Helical" evidence="9">
    <location>
        <begin position="1027"/>
        <end position="1046"/>
    </location>
</feature>
<name>A0ABQ8J5Q9_DERPT</name>
<reference evidence="11 12" key="1">
    <citation type="journal article" date="2018" name="J. Allergy Clin. Immunol.">
        <title>High-quality assembly of Dermatophagoides pteronyssinus genome and transcriptome reveals a wide range of novel allergens.</title>
        <authorList>
            <person name="Liu X.Y."/>
            <person name="Yang K.Y."/>
            <person name="Wang M.Q."/>
            <person name="Kwok J.S."/>
            <person name="Zeng X."/>
            <person name="Yang Z."/>
            <person name="Xiao X.J."/>
            <person name="Lau C.P."/>
            <person name="Li Y."/>
            <person name="Huang Z.M."/>
            <person name="Ba J.G."/>
            <person name="Yim A.K."/>
            <person name="Ouyang C.Y."/>
            <person name="Ngai S.M."/>
            <person name="Chan T.F."/>
            <person name="Leung E.L."/>
            <person name="Liu L."/>
            <person name="Liu Z.G."/>
            <person name="Tsui S.K."/>
        </authorList>
    </citation>
    <scope>NUCLEOTIDE SEQUENCE [LARGE SCALE GENOMIC DNA]</scope>
    <source>
        <strain evidence="11">Derp</strain>
    </source>
</reference>
<dbReference type="InterPro" id="IPR003439">
    <property type="entry name" value="ABC_transporter-like_ATP-bd"/>
</dbReference>
<dbReference type="SMART" id="SM00382">
    <property type="entry name" value="AAA"/>
    <property type="match status" value="2"/>
</dbReference>
<dbReference type="Pfam" id="PF00005">
    <property type="entry name" value="ABC_tran"/>
    <property type="match status" value="2"/>
</dbReference>
<feature type="transmembrane region" description="Helical" evidence="9">
    <location>
        <begin position="1192"/>
        <end position="1209"/>
    </location>
</feature>
<evidence type="ECO:0000256" key="2">
    <source>
        <dbReference type="ARBA" id="ARBA00005814"/>
    </source>
</evidence>
<gene>
    <name evidence="11" type="primary">wht-4_19</name>
    <name evidence="11" type="ORF">DERP_015368</name>
</gene>
<keyword evidence="5" id="KW-0547">Nucleotide-binding</keyword>
<reference evidence="11 12" key="2">
    <citation type="journal article" date="2022" name="Mol. Biol. Evol.">
        <title>Comparative Genomics Reveals Insights into the Divergent Evolution of Astigmatic Mites and Household Pest Adaptations.</title>
        <authorList>
            <person name="Xiong Q."/>
            <person name="Wan A.T."/>
            <person name="Liu X."/>
            <person name="Fung C.S."/>
            <person name="Xiao X."/>
            <person name="Malainual N."/>
            <person name="Hou J."/>
            <person name="Wang L."/>
            <person name="Wang M."/>
            <person name="Yang K.Y."/>
            <person name="Cui Y."/>
            <person name="Leung E.L."/>
            <person name="Nong W."/>
            <person name="Shin S.K."/>
            <person name="Au S.W."/>
            <person name="Jeong K.Y."/>
            <person name="Chew F.T."/>
            <person name="Hui J.H."/>
            <person name="Leung T.F."/>
            <person name="Tungtrongchitr A."/>
            <person name="Zhong N."/>
            <person name="Liu Z."/>
            <person name="Tsui S.K."/>
        </authorList>
    </citation>
    <scope>NUCLEOTIDE SEQUENCE [LARGE SCALE GENOMIC DNA]</scope>
    <source>
        <strain evidence="11">Derp</strain>
    </source>
</reference>
<sequence>MLKKIQSNLIIFQYYGKIYVMNLNGFLGPSGSGKTTLLNCLNGTLRSDISTDSEIYFNQNGSSSSLSPVITQKSGASGKIEEHFSKIRKITTLGSTLLTFFFCVIRMIEQNIQDMIVGKMTIRQVLQYAFRLKNDRKDFKIINEHIGQIMEELLLDKNILDKRFEQCSGGEQRRIAIAQELMSIQSPDFLFLDEPTTGLDSNSALLVMQCLRRLVDHNDHLTILVSIHAPSSDILNLFDQLYILAKGGVCIYFDSPTNLQSILEKNFEQELIIDQTTDQLDRPPIEIYLKIACQGIESPQVRKLANSCLHSEKLKRISSEMKNFCSIDNYPNNYKKFSLKDLWLQLQRMFLIVFMVDVRKLYSFIILLGIVIIILTSMFDNAMVTPNTCYSFIDDQILNETIRMEQCLERNWDKNYILQYRVFVTNIIWVSSAPITAISAIIIIKMFKILHNEHRNKWYSYGTFYISFIIVRLIECIIVGTFIALFYYFNINHIYVDDYHLNWKRIGHFIYFICQNALYSQNIGFLIGIIFVRYLEIATIISLVVSQTLHIFMGLFFQQEQLNEPIWKFQIELIKVQKIFHGLLYSFYSVDRCDPETERSYVLIDNEIDRDQIFIESNRIYWNILIIQLIFAIILWLKLSYRKSRGRKFKKSNEIELLTLDYDCEQRIDNENYRFAINLTEINRIKTEKEIEFENFTRNKIMIAWRSINLFASSSLYEIRSANQIDDKTKLILKNLNGEFRFGTLNALMGPSGAGKTSLLKVLNGRMKTKLSEESEFYLTKYCPTRVCYLTQEVSSHLMPGLTALQSLIYASRLKNAQEVNKEINHESIAKNILNELDITDTAETYVQNCSGGERKRLALGLELTSLRMPNLICIDEPTSGLDSNSAEIVIACLLKLARSHNLTIITSIHQPNMNMMMMFDQLYVLAKGGICVYSGRPIDVGKFLEKISDPRINENLFPIEQLMQYSCLDHTNSMTVCTTETENKIILTNDMHKSIDGIPTNRNRFLLKSCWILFLRYCAFVRGYQWIPYFWFMLLIIVQGPSLVMKINPDIPYESGCINLEESYNNTCNRTEQEKQMDANLEQNFLFILASVSYFLSLIYLQCTIIFVKEIRYFWNEHRNGWYSTGVFYMTRMIIEWIPLLITAVGFVYTINIYEQIRPGIYYWLLFLFILAMIPMQSFGYLLVILSCNNFAIIVVIMTVISVIWYLLSDGNAPIYNLHYAYQMISNFVPTKFMNRSFLALVYGFDRCRSKEIQPTLYYYRINDDDFYQAIPMLIMNGLLFHTLSLLILIMKANPFKSLRNRAKKILDHHQTLKPSNVIIPGLGCHHEFTIKKFEC</sequence>
<evidence type="ECO:0000256" key="1">
    <source>
        <dbReference type="ARBA" id="ARBA00004141"/>
    </source>
</evidence>
<dbReference type="Gene3D" id="3.40.50.300">
    <property type="entry name" value="P-loop containing nucleotide triphosphate hydrolases"/>
    <property type="match status" value="2"/>
</dbReference>
<comment type="subcellular location">
    <subcellularLocation>
        <location evidence="1">Membrane</location>
        <topology evidence="1">Multi-pass membrane protein</topology>
    </subcellularLocation>
</comment>
<dbReference type="PROSITE" id="PS50893">
    <property type="entry name" value="ABC_TRANSPORTER_2"/>
    <property type="match status" value="2"/>
</dbReference>
<dbReference type="PANTHER" id="PTHR48041:SF91">
    <property type="entry name" value="ABC TRANSPORTER G FAMILY MEMBER 28"/>
    <property type="match status" value="1"/>
</dbReference>
<evidence type="ECO:0000256" key="6">
    <source>
        <dbReference type="ARBA" id="ARBA00022840"/>
    </source>
</evidence>
<evidence type="ECO:0000256" key="3">
    <source>
        <dbReference type="ARBA" id="ARBA00022448"/>
    </source>
</evidence>
<proteinExistence type="inferred from homology"/>
<feature type="transmembrane region" description="Helical" evidence="9">
    <location>
        <begin position="1268"/>
        <end position="1291"/>
    </location>
</feature>
<dbReference type="SUPFAM" id="SSF52540">
    <property type="entry name" value="P-loop containing nucleoside triphosphate hydrolases"/>
    <property type="match status" value="2"/>
</dbReference>
<dbReference type="InterPro" id="IPR017871">
    <property type="entry name" value="ABC_transporter-like_CS"/>
</dbReference>
<keyword evidence="12" id="KW-1185">Reference proteome</keyword>
<evidence type="ECO:0000256" key="4">
    <source>
        <dbReference type="ARBA" id="ARBA00022692"/>
    </source>
</evidence>
<evidence type="ECO:0000259" key="10">
    <source>
        <dbReference type="PROSITE" id="PS50893"/>
    </source>
</evidence>
<evidence type="ECO:0000256" key="7">
    <source>
        <dbReference type="ARBA" id="ARBA00022989"/>
    </source>
</evidence>
<accession>A0ABQ8J5Q9</accession>
<dbReference type="Proteomes" id="UP000887458">
    <property type="component" value="Unassembled WGS sequence"/>
</dbReference>
<dbReference type="InterPro" id="IPR050352">
    <property type="entry name" value="ABCG_transporters"/>
</dbReference>
<feature type="transmembrane region" description="Helical" evidence="9">
    <location>
        <begin position="1086"/>
        <end position="1109"/>
    </location>
</feature>
<protein>
    <submittedName>
        <fullName evidence="11">ABC protein, sub ABCG</fullName>
    </submittedName>
</protein>
<feature type="transmembrane region" description="Helical" evidence="9">
    <location>
        <begin position="422"/>
        <end position="444"/>
    </location>
</feature>
<evidence type="ECO:0000256" key="5">
    <source>
        <dbReference type="ARBA" id="ARBA00022741"/>
    </source>
</evidence>
<keyword evidence="8 9" id="KW-0472">Membrane</keyword>
<dbReference type="InterPro" id="IPR027417">
    <property type="entry name" value="P-loop_NTPase"/>
</dbReference>
<organism evidence="11 12">
    <name type="scientific">Dermatophagoides pteronyssinus</name>
    <name type="common">European house dust mite</name>
    <dbReference type="NCBI Taxonomy" id="6956"/>
    <lineage>
        <taxon>Eukaryota</taxon>
        <taxon>Metazoa</taxon>
        <taxon>Ecdysozoa</taxon>
        <taxon>Arthropoda</taxon>
        <taxon>Chelicerata</taxon>
        <taxon>Arachnida</taxon>
        <taxon>Acari</taxon>
        <taxon>Acariformes</taxon>
        <taxon>Sarcoptiformes</taxon>
        <taxon>Astigmata</taxon>
        <taxon>Psoroptidia</taxon>
        <taxon>Analgoidea</taxon>
        <taxon>Pyroglyphidae</taxon>
        <taxon>Dermatophagoidinae</taxon>
        <taxon>Dermatophagoides</taxon>
    </lineage>
</organism>
<keyword evidence="6" id="KW-0067">ATP-binding</keyword>
<evidence type="ECO:0000313" key="11">
    <source>
        <dbReference type="EMBL" id="KAH9417886.1"/>
    </source>
</evidence>
<feature type="domain" description="ABC transporter" evidence="10">
    <location>
        <begin position="705"/>
        <end position="953"/>
    </location>
</feature>